<dbReference type="SUPFAM" id="SSF50685">
    <property type="entry name" value="Barwin-like endoglucanases"/>
    <property type="match status" value="1"/>
</dbReference>
<keyword evidence="1 2" id="KW-0732">Signal</keyword>
<dbReference type="HOGENOM" id="CLU_1205795_0_0_1"/>
<dbReference type="OMA" id="SEISWHF"/>
<dbReference type="InterPro" id="IPR036749">
    <property type="entry name" value="Expansin_CBD_sf"/>
</dbReference>
<dbReference type="GeneID" id="20237575"/>
<dbReference type="SUPFAM" id="SSF49590">
    <property type="entry name" value="PHL pollen allergen"/>
    <property type="match status" value="1"/>
</dbReference>
<dbReference type="Gene3D" id="2.60.40.760">
    <property type="entry name" value="Expansin, cellulose-binding-like domain"/>
    <property type="match status" value="1"/>
</dbReference>
<dbReference type="EMBL" id="KB200701">
    <property type="protein sequence ID" value="ESP00688.1"/>
    <property type="molecule type" value="Genomic_DNA"/>
</dbReference>
<proteinExistence type="predicted"/>
<dbReference type="AlphaFoldDB" id="V4ATR2"/>
<dbReference type="KEGG" id="lgi:LOTGIDRAFT_157978"/>
<dbReference type="STRING" id="225164.V4ATR2"/>
<keyword evidence="5" id="KW-1185">Reference proteome</keyword>
<name>V4ATR2_LOTGI</name>
<evidence type="ECO:0000256" key="2">
    <source>
        <dbReference type="SAM" id="SignalP"/>
    </source>
</evidence>
<evidence type="ECO:0000259" key="3">
    <source>
        <dbReference type="PROSITE" id="PS50842"/>
    </source>
</evidence>
<dbReference type="PANTHER" id="PTHR31836:SF21">
    <property type="entry name" value="EXPANSIN-LIKE PROTEIN 7"/>
    <property type="match status" value="1"/>
</dbReference>
<feature type="domain" description="Expansin-like EG45" evidence="3">
    <location>
        <begin position="45"/>
        <end position="152"/>
    </location>
</feature>
<protein>
    <recommendedName>
        <fullName evidence="3">Expansin-like EG45 domain-containing protein</fullName>
    </recommendedName>
</protein>
<dbReference type="Gene3D" id="2.40.40.10">
    <property type="entry name" value="RlpA-like domain"/>
    <property type="match status" value="1"/>
</dbReference>
<dbReference type="PROSITE" id="PS50842">
    <property type="entry name" value="EXPANSIN_EG45"/>
    <property type="match status" value="1"/>
</dbReference>
<sequence>MMFQFNLIVGLVYSVVVQAAIKDDIIHMYKNKFNGDGTYYGPTDGGTCQYDPPSKPPAGLNPIIRNFVALNKPQFLGSYSCGMCFKVNSNGQGLGTNPIKGHFVVFVADLCPECKTGSLDFAINGDGRWKIEIQAVQCPVGNTKLEYKFQGSNSYYIKLQIRNARIPAVAVKIKQNGSWKAMSHSADGFWILSDQKPVPTHNIDVQITAANGETVHDTIPELVNAKVLHGSQKVQFALDGNLPTA</sequence>
<dbReference type="OrthoDB" id="406505at2759"/>
<organism evidence="4 5">
    <name type="scientific">Lottia gigantea</name>
    <name type="common">Giant owl limpet</name>
    <dbReference type="NCBI Taxonomy" id="225164"/>
    <lineage>
        <taxon>Eukaryota</taxon>
        <taxon>Metazoa</taxon>
        <taxon>Spiralia</taxon>
        <taxon>Lophotrochozoa</taxon>
        <taxon>Mollusca</taxon>
        <taxon>Gastropoda</taxon>
        <taxon>Patellogastropoda</taxon>
        <taxon>Lottioidea</taxon>
        <taxon>Lottiidae</taxon>
        <taxon>Lottia</taxon>
    </lineage>
</organism>
<dbReference type="InterPro" id="IPR007112">
    <property type="entry name" value="Expansin/allergen_DPBB_dom"/>
</dbReference>
<gene>
    <name evidence="4" type="ORF">LOTGIDRAFT_157978</name>
</gene>
<evidence type="ECO:0000313" key="4">
    <source>
        <dbReference type="EMBL" id="ESP00688.1"/>
    </source>
</evidence>
<accession>V4ATR2</accession>
<feature type="chain" id="PRO_5004717501" description="Expansin-like EG45 domain-containing protein" evidence="2">
    <location>
        <begin position="20"/>
        <end position="245"/>
    </location>
</feature>
<dbReference type="RefSeq" id="XP_009048807.1">
    <property type="nucleotide sequence ID" value="XM_009050559.1"/>
</dbReference>
<dbReference type="InterPro" id="IPR051477">
    <property type="entry name" value="Expansin_CellWall"/>
</dbReference>
<feature type="signal peptide" evidence="2">
    <location>
        <begin position="1"/>
        <end position="19"/>
    </location>
</feature>
<dbReference type="CTD" id="20237575"/>
<dbReference type="PANTHER" id="PTHR31836">
    <property type="match status" value="1"/>
</dbReference>
<evidence type="ECO:0000256" key="1">
    <source>
        <dbReference type="ARBA" id="ARBA00022729"/>
    </source>
</evidence>
<evidence type="ECO:0000313" key="5">
    <source>
        <dbReference type="Proteomes" id="UP000030746"/>
    </source>
</evidence>
<dbReference type="InterPro" id="IPR036908">
    <property type="entry name" value="RlpA-like_sf"/>
</dbReference>
<reference evidence="4 5" key="1">
    <citation type="journal article" date="2013" name="Nature">
        <title>Insights into bilaterian evolution from three spiralian genomes.</title>
        <authorList>
            <person name="Simakov O."/>
            <person name="Marletaz F."/>
            <person name="Cho S.J."/>
            <person name="Edsinger-Gonzales E."/>
            <person name="Havlak P."/>
            <person name="Hellsten U."/>
            <person name="Kuo D.H."/>
            <person name="Larsson T."/>
            <person name="Lv J."/>
            <person name="Arendt D."/>
            <person name="Savage R."/>
            <person name="Osoegawa K."/>
            <person name="de Jong P."/>
            <person name="Grimwood J."/>
            <person name="Chapman J.A."/>
            <person name="Shapiro H."/>
            <person name="Aerts A."/>
            <person name="Otillar R.P."/>
            <person name="Terry A.Y."/>
            <person name="Boore J.L."/>
            <person name="Grigoriev I.V."/>
            <person name="Lindberg D.R."/>
            <person name="Seaver E.C."/>
            <person name="Weisblat D.A."/>
            <person name="Putnam N.H."/>
            <person name="Rokhsar D.S."/>
        </authorList>
    </citation>
    <scope>NUCLEOTIDE SEQUENCE [LARGE SCALE GENOMIC DNA]</scope>
</reference>
<dbReference type="CDD" id="cd22271">
    <property type="entry name" value="DPBB_EXP_N-like"/>
    <property type="match status" value="1"/>
</dbReference>
<dbReference type="Proteomes" id="UP000030746">
    <property type="component" value="Unassembled WGS sequence"/>
</dbReference>